<gene>
    <name evidence="6" type="ORF">K457DRAFT_22608</name>
</gene>
<feature type="compositionally biased region" description="Low complexity" evidence="3">
    <location>
        <begin position="484"/>
        <end position="497"/>
    </location>
</feature>
<evidence type="ECO:0000256" key="1">
    <source>
        <dbReference type="ARBA" id="ARBA00022737"/>
    </source>
</evidence>
<reference evidence="6 7" key="1">
    <citation type="submission" date="2016-05" db="EMBL/GenBank/DDBJ databases">
        <title>Genome sequencing reveals origins of a unique bacterial endosymbiosis in the earliest lineages of terrestrial Fungi.</title>
        <authorList>
            <consortium name="DOE Joint Genome Institute"/>
            <person name="Uehling J."/>
            <person name="Gryganskyi A."/>
            <person name="Hameed K."/>
            <person name="Tschaplinski T."/>
            <person name="Misztal P."/>
            <person name="Wu S."/>
            <person name="Desiro A."/>
            <person name="Vande Pol N."/>
            <person name="Du Z.-Y."/>
            <person name="Zienkiewicz A."/>
            <person name="Zienkiewicz K."/>
            <person name="Morin E."/>
            <person name="Tisserant E."/>
            <person name="Splivallo R."/>
            <person name="Hainaut M."/>
            <person name="Henrissat B."/>
            <person name="Ohm R."/>
            <person name="Kuo A."/>
            <person name="Yan J."/>
            <person name="Lipzen A."/>
            <person name="Nolan M."/>
            <person name="Labutti K."/>
            <person name="Barry K."/>
            <person name="Goldstein A."/>
            <person name="Labbe J."/>
            <person name="Schadt C."/>
            <person name="Tuskan G."/>
            <person name="Grigoriev I."/>
            <person name="Martin F."/>
            <person name="Vilgalys R."/>
            <person name="Bonito G."/>
        </authorList>
    </citation>
    <scope>NUCLEOTIDE SEQUENCE [LARGE SCALE GENOMIC DNA]</scope>
    <source>
        <strain evidence="6 7">AG-77</strain>
    </source>
</reference>
<evidence type="ECO:0008006" key="8">
    <source>
        <dbReference type="Google" id="ProtNLM"/>
    </source>
</evidence>
<feature type="signal peptide" evidence="5">
    <location>
        <begin position="1"/>
        <end position="30"/>
    </location>
</feature>
<feature type="region of interest" description="Disordered" evidence="3">
    <location>
        <begin position="430"/>
        <end position="559"/>
    </location>
</feature>
<keyword evidence="4" id="KW-0812">Transmembrane</keyword>
<dbReference type="AlphaFoldDB" id="A0A197JL36"/>
<feature type="compositionally biased region" description="Low complexity" evidence="3">
    <location>
        <begin position="504"/>
        <end position="514"/>
    </location>
</feature>
<dbReference type="Gene3D" id="2.120.10.80">
    <property type="entry name" value="Kelch-type beta propeller"/>
    <property type="match status" value="2"/>
</dbReference>
<proteinExistence type="predicted"/>
<keyword evidence="7" id="KW-1185">Reference proteome</keyword>
<evidence type="ECO:0000256" key="4">
    <source>
        <dbReference type="SAM" id="Phobius"/>
    </source>
</evidence>
<evidence type="ECO:0000313" key="6">
    <source>
        <dbReference type="EMBL" id="OAQ25932.1"/>
    </source>
</evidence>
<dbReference type="PANTHER" id="PTHR47435:SF4">
    <property type="entry name" value="KELCH REPEAT PROTEIN (AFU_ORTHOLOGUE AFUA_5G12780)"/>
    <property type="match status" value="1"/>
</dbReference>
<dbReference type="EMBL" id="KV442072">
    <property type="protein sequence ID" value="OAQ25932.1"/>
    <property type="molecule type" value="Genomic_DNA"/>
</dbReference>
<dbReference type="InterPro" id="IPR011043">
    <property type="entry name" value="Gal_Oxase/kelch_b-propeller"/>
</dbReference>
<dbReference type="PANTHER" id="PTHR47435">
    <property type="entry name" value="KELCH REPEAT PROTEIN (AFU_ORTHOLOGUE AFUA_5G12780)"/>
    <property type="match status" value="1"/>
</dbReference>
<keyword evidence="1" id="KW-0677">Repeat</keyword>
<evidence type="ECO:0000256" key="2">
    <source>
        <dbReference type="ARBA" id="ARBA00023004"/>
    </source>
</evidence>
<dbReference type="Proteomes" id="UP000078512">
    <property type="component" value="Unassembled WGS sequence"/>
</dbReference>
<feature type="compositionally biased region" description="Basic and acidic residues" evidence="3">
    <location>
        <begin position="442"/>
        <end position="456"/>
    </location>
</feature>
<keyword evidence="4" id="KW-1133">Transmembrane helix</keyword>
<keyword evidence="4" id="KW-0472">Membrane</keyword>
<accession>A0A197JL36</accession>
<feature type="compositionally biased region" description="Polar residues" evidence="3">
    <location>
        <begin position="458"/>
        <end position="475"/>
    </location>
</feature>
<evidence type="ECO:0000313" key="7">
    <source>
        <dbReference type="Proteomes" id="UP000078512"/>
    </source>
</evidence>
<protein>
    <recommendedName>
        <fullName evidence="8">Galactose oxidase</fullName>
    </recommendedName>
</protein>
<dbReference type="SUPFAM" id="SSF50965">
    <property type="entry name" value="Galactose oxidase, central domain"/>
    <property type="match status" value="2"/>
</dbReference>
<name>A0A197JL36_9FUNG</name>
<evidence type="ECO:0000256" key="3">
    <source>
        <dbReference type="SAM" id="MobiDB-lite"/>
    </source>
</evidence>
<feature type="transmembrane region" description="Helical" evidence="4">
    <location>
        <begin position="387"/>
        <end position="409"/>
    </location>
</feature>
<organism evidence="6 7">
    <name type="scientific">Linnemannia elongata AG-77</name>
    <dbReference type="NCBI Taxonomy" id="1314771"/>
    <lineage>
        <taxon>Eukaryota</taxon>
        <taxon>Fungi</taxon>
        <taxon>Fungi incertae sedis</taxon>
        <taxon>Mucoromycota</taxon>
        <taxon>Mortierellomycotina</taxon>
        <taxon>Mortierellomycetes</taxon>
        <taxon>Mortierellales</taxon>
        <taxon>Mortierellaceae</taxon>
        <taxon>Linnemannia</taxon>
    </lineage>
</organism>
<dbReference type="GO" id="GO:0019760">
    <property type="term" value="P:glucosinolate metabolic process"/>
    <property type="evidence" value="ECO:0007669"/>
    <property type="project" value="UniProtKB-ARBA"/>
</dbReference>
<sequence length="559" mass="59793">MLTPLCPARRFGLFTWALATLGLLTKTISAQVPTSVYGMAYATIDEKTLYIQGGINLPANGPFELTNQFYSLDLTQNWDTSNPLWKALTPPINPANVGNLSRHSMTVSPNRQTLTTWNLYLTSTIANYSIVDNAWTEVPFPTGPQARGSGLHAATDPTTGSVFIPILSASINKMVRFGFLSETSSLMDVPPTLVTAQDSYSFAWCQPRKTFILFSGNATTAVPFFEYNPASNKWMAMPSSGATPSFRHRSCLIPAYNGTKMILFGGDDGIGPSVGSISILDVASMKWTSGNDAPAPEARSEMACSAAGDNFIAWGGYKVQNAIPIVSVSTVPLVYNLKTKQWTDKFIRIPNGNMTDGGAGSGAENGGGDKGAGGGGVVGDGGFSNNVAAIGGGASGGMVVIVAVAILVIRRRRQHKEMRKFGVALKKPVISSMDNPSTRPGDCTKDKPKEEQDRKMHSTNPQYSSRIQLQGSFSSLPPYAISTRSPSGIPSRSKSSGQGDPQDHIQQLQHQQSHGVYTPRRHSNHPQFKPTEVQTLPSPTARAPHGVADPITASTNKVP</sequence>
<dbReference type="InterPro" id="IPR015915">
    <property type="entry name" value="Kelch-typ_b-propeller"/>
</dbReference>
<dbReference type="OrthoDB" id="432528at2759"/>
<evidence type="ECO:0000256" key="5">
    <source>
        <dbReference type="SAM" id="SignalP"/>
    </source>
</evidence>
<keyword evidence="5" id="KW-0732">Signal</keyword>
<feature type="chain" id="PRO_5008276044" description="Galactose oxidase" evidence="5">
    <location>
        <begin position="31"/>
        <end position="559"/>
    </location>
</feature>
<keyword evidence="2" id="KW-0408">Iron</keyword>
<dbReference type="Pfam" id="PF24681">
    <property type="entry name" value="Kelch_KLHDC2_KLHL20_DRC7"/>
    <property type="match status" value="1"/>
</dbReference>